<feature type="region of interest" description="Disordered" evidence="2">
    <location>
        <begin position="176"/>
        <end position="195"/>
    </location>
</feature>
<name>A0A5C3QJ03_9AGAR</name>
<feature type="region of interest" description="Disordered" evidence="2">
    <location>
        <begin position="203"/>
        <end position="287"/>
    </location>
</feature>
<keyword evidence="4" id="KW-1185">Reference proteome</keyword>
<feature type="region of interest" description="Disordered" evidence="2">
    <location>
        <begin position="121"/>
        <end position="150"/>
    </location>
</feature>
<feature type="compositionally biased region" description="Basic and acidic residues" evidence="2">
    <location>
        <begin position="122"/>
        <end position="134"/>
    </location>
</feature>
<sequence length="518" mass="56944">MSSDTPVHPNWKDHLTAKDVHPYTSLEGVFPVPPLNGKTSPGFSDKGFPLNGDGSIIQDFEDKLSKDHDNYTQHELLEGDLVDMRTAARKQLQGLHTAGPHAEGLADSQPRLNRKLNSIIFERGKEREREQQTEKKKKRASAPPERNVNGTLLEYFTSTNDTGFTFMGLRPLGRSLRRHSQPAAQSSFQGDVADPTEPTAAQIYVTPPNLNDPSGSGPGMPSPPPSLPTAISPGHSIAQSMPGRNNSRASLSSVSTGRSSFLDSRSSLSSSVTPSSSTSAFDAIDRSVPGNTGTETLKHISKDILRDSHATIRILQFYTLDPENPDQQLKVTQLFVLARIVHQEKPKYEVLGYQCFWFAITIWRIVFHRILRFTAFGGIVPWDRLGWVKHKQSADAIYEKYKVQWADLESKMTKRREEIEAVRTTRQEEHARAHAGMLAAQARAVSAQAEAARAQETIAAQNAKIAALEARLADPKALGADHGSVSSSILTAMQPFLPGSASQYSGAVCEMLFMIMIP</sequence>
<evidence type="ECO:0000256" key="2">
    <source>
        <dbReference type="SAM" id="MobiDB-lite"/>
    </source>
</evidence>
<feature type="compositionally biased region" description="Low complexity" evidence="2">
    <location>
        <begin position="255"/>
        <end position="279"/>
    </location>
</feature>
<reference evidence="3 4" key="1">
    <citation type="journal article" date="2019" name="Nat. Ecol. Evol.">
        <title>Megaphylogeny resolves global patterns of mushroom evolution.</title>
        <authorList>
            <person name="Varga T."/>
            <person name="Krizsan K."/>
            <person name="Foldi C."/>
            <person name="Dima B."/>
            <person name="Sanchez-Garcia M."/>
            <person name="Sanchez-Ramirez S."/>
            <person name="Szollosi G.J."/>
            <person name="Szarkandi J.G."/>
            <person name="Papp V."/>
            <person name="Albert L."/>
            <person name="Andreopoulos W."/>
            <person name="Angelini C."/>
            <person name="Antonin V."/>
            <person name="Barry K.W."/>
            <person name="Bougher N.L."/>
            <person name="Buchanan P."/>
            <person name="Buyck B."/>
            <person name="Bense V."/>
            <person name="Catcheside P."/>
            <person name="Chovatia M."/>
            <person name="Cooper J."/>
            <person name="Damon W."/>
            <person name="Desjardin D."/>
            <person name="Finy P."/>
            <person name="Geml J."/>
            <person name="Haridas S."/>
            <person name="Hughes K."/>
            <person name="Justo A."/>
            <person name="Karasinski D."/>
            <person name="Kautmanova I."/>
            <person name="Kiss B."/>
            <person name="Kocsube S."/>
            <person name="Kotiranta H."/>
            <person name="LaButti K.M."/>
            <person name="Lechner B.E."/>
            <person name="Liimatainen K."/>
            <person name="Lipzen A."/>
            <person name="Lukacs Z."/>
            <person name="Mihaltcheva S."/>
            <person name="Morgado L.N."/>
            <person name="Niskanen T."/>
            <person name="Noordeloos M.E."/>
            <person name="Ohm R.A."/>
            <person name="Ortiz-Santana B."/>
            <person name="Ovrebo C."/>
            <person name="Racz N."/>
            <person name="Riley R."/>
            <person name="Savchenko A."/>
            <person name="Shiryaev A."/>
            <person name="Soop K."/>
            <person name="Spirin V."/>
            <person name="Szebenyi C."/>
            <person name="Tomsovsky M."/>
            <person name="Tulloss R.E."/>
            <person name="Uehling J."/>
            <person name="Grigoriev I.V."/>
            <person name="Vagvolgyi C."/>
            <person name="Papp T."/>
            <person name="Martin F.M."/>
            <person name="Miettinen O."/>
            <person name="Hibbett D.S."/>
            <person name="Nagy L.G."/>
        </authorList>
    </citation>
    <scope>NUCLEOTIDE SEQUENCE [LARGE SCALE GENOMIC DNA]</scope>
    <source>
        <strain evidence="3 4">CBS 309.79</strain>
    </source>
</reference>
<dbReference type="EMBL" id="ML178840">
    <property type="protein sequence ID" value="TFK98293.1"/>
    <property type="molecule type" value="Genomic_DNA"/>
</dbReference>
<evidence type="ECO:0000313" key="3">
    <source>
        <dbReference type="EMBL" id="TFK98293.1"/>
    </source>
</evidence>
<protein>
    <submittedName>
        <fullName evidence="3">Uncharacterized protein</fullName>
    </submittedName>
</protein>
<proteinExistence type="predicted"/>
<accession>A0A5C3QJ03</accession>
<evidence type="ECO:0000256" key="1">
    <source>
        <dbReference type="SAM" id="Coils"/>
    </source>
</evidence>
<dbReference type="AlphaFoldDB" id="A0A5C3QJ03"/>
<dbReference type="OrthoDB" id="3243781at2759"/>
<feature type="coiled-coil region" evidence="1">
    <location>
        <begin position="437"/>
        <end position="471"/>
    </location>
</feature>
<keyword evidence="1" id="KW-0175">Coiled coil</keyword>
<evidence type="ECO:0000313" key="4">
    <source>
        <dbReference type="Proteomes" id="UP000305067"/>
    </source>
</evidence>
<organism evidence="3 4">
    <name type="scientific">Pterulicium gracile</name>
    <dbReference type="NCBI Taxonomy" id="1884261"/>
    <lineage>
        <taxon>Eukaryota</taxon>
        <taxon>Fungi</taxon>
        <taxon>Dikarya</taxon>
        <taxon>Basidiomycota</taxon>
        <taxon>Agaricomycotina</taxon>
        <taxon>Agaricomycetes</taxon>
        <taxon>Agaricomycetidae</taxon>
        <taxon>Agaricales</taxon>
        <taxon>Pleurotineae</taxon>
        <taxon>Pterulaceae</taxon>
        <taxon>Pterulicium</taxon>
    </lineage>
</organism>
<feature type="compositionally biased region" description="Polar residues" evidence="2">
    <location>
        <begin position="237"/>
        <end position="254"/>
    </location>
</feature>
<gene>
    <name evidence="3" type="ORF">BDV98DRAFT_606874</name>
</gene>
<dbReference type="Proteomes" id="UP000305067">
    <property type="component" value="Unassembled WGS sequence"/>
</dbReference>